<accession>A0A1D7TMG5</accession>
<keyword evidence="4" id="KW-1185">Reference proteome</keyword>
<dbReference type="PANTHER" id="PTHR43156:SF2">
    <property type="entry name" value="STAGE II SPORULATION PROTEIN E"/>
    <property type="match status" value="1"/>
</dbReference>
<dbReference type="AlphaFoldDB" id="A0A1D7TMG5"/>
<dbReference type="GO" id="GO:0016791">
    <property type="term" value="F:phosphatase activity"/>
    <property type="evidence" value="ECO:0007669"/>
    <property type="project" value="TreeGrafter"/>
</dbReference>
<evidence type="ECO:0000313" key="3">
    <source>
        <dbReference type="EMBL" id="AOO66199.1"/>
    </source>
</evidence>
<dbReference type="PANTHER" id="PTHR43156">
    <property type="entry name" value="STAGE II SPORULATION PROTEIN E-RELATED"/>
    <property type="match status" value="1"/>
</dbReference>
<dbReference type="InterPro" id="IPR003594">
    <property type="entry name" value="HATPase_dom"/>
</dbReference>
<dbReference type="PATRIC" id="fig|1193502.14.peg.2471"/>
<protein>
    <submittedName>
        <fullName evidence="3">Response regulator receiver domain protein</fullName>
        <ecNumber evidence="3">2.7.11.1</ecNumber>
    </submittedName>
</protein>
<name>A0A1D7TMG5_9BACT</name>
<feature type="domain" description="PPM-type phosphatase" evidence="2">
    <location>
        <begin position="38"/>
        <end position="247"/>
    </location>
</feature>
<dbReference type="Gene3D" id="3.30.565.10">
    <property type="entry name" value="Histidine kinase-like ATPase, C-terminal domain"/>
    <property type="match status" value="1"/>
</dbReference>
<reference evidence="4" key="1">
    <citation type="submission" date="2016-08" db="EMBL/GenBank/DDBJ databases">
        <title>Complete genome sequence of the organohalide-respiring Epsilonproteobacterium Sulfurospirillum halorespirans.</title>
        <authorList>
            <person name="Goris T."/>
            <person name="Zimmermann J."/>
            <person name="Schenz B."/>
            <person name="Lemos M."/>
            <person name="Hackermueller J."/>
            <person name="Diekert G."/>
        </authorList>
    </citation>
    <scope>NUCLEOTIDE SEQUENCE [LARGE SCALE GENOMIC DNA]</scope>
    <source>
        <strain>DSM 13726</strain>
        <strain evidence="4">PCE-M2</strain>
    </source>
</reference>
<organism evidence="3 4">
    <name type="scientific">Sulfurospirillum halorespirans DSM 13726</name>
    <dbReference type="NCBI Taxonomy" id="1193502"/>
    <lineage>
        <taxon>Bacteria</taxon>
        <taxon>Pseudomonadati</taxon>
        <taxon>Campylobacterota</taxon>
        <taxon>Epsilonproteobacteria</taxon>
        <taxon>Campylobacterales</taxon>
        <taxon>Sulfurospirillaceae</taxon>
        <taxon>Sulfurospirillum</taxon>
    </lineage>
</organism>
<dbReference type="KEGG" id="shal:SHALO_2439"/>
<dbReference type="EMBL" id="CP017111">
    <property type="protein sequence ID" value="AOO66199.1"/>
    <property type="molecule type" value="Genomic_DNA"/>
</dbReference>
<dbReference type="InterPro" id="IPR036890">
    <property type="entry name" value="HATPase_C_sf"/>
</dbReference>
<dbReference type="InterPro" id="IPR052016">
    <property type="entry name" value="Bact_Sigma-Reg"/>
</dbReference>
<keyword evidence="3" id="KW-0808">Transferase</keyword>
<dbReference type="Pfam" id="PF13581">
    <property type="entry name" value="HATPase_c_2"/>
    <property type="match status" value="1"/>
</dbReference>
<sequence length="416" mass="47746">MFHHKEDLEKAFNKELFVIKNDLYYQQIDLTKNKKKELLRVDISYKPHSTLSGDTYSLRKTNDGRLVGFIADAMGKGLSAAMSAMAITRFLNYFFDELEEEEGFVFDVWITKTLKFLQKNLFDEEIMSIVLVEYDIHASVIKYASCGMPAFFIISEKGEFQSIRSNNPPLSVFTKSVRSNILPSVPIAKMLCYSDGLSESLLHDGKLYASCLKEDFIDSICVKDFRDKVKERIGKGDDDLTYIYIQKLEISKTFKVLRIPSTYEAIDAALLGITQYLKAHYIDSKTSSQIMLTLSELLLNALEHGSFGVDKARKNYLIEHNLFDEEMLRLEKVHQRKKIKIIYGIIPNGKRELFEATISDQGEGFDTMVLKNIVLNAEKFSGRGFVIIRKLLDHFYFNKKGNAITIQKFITPTLEL</sequence>
<dbReference type="InterPro" id="IPR001932">
    <property type="entry name" value="PPM-type_phosphatase-like_dom"/>
</dbReference>
<dbReference type="InterPro" id="IPR036457">
    <property type="entry name" value="PPM-type-like_dom_sf"/>
</dbReference>
<dbReference type="EC" id="2.7.11.1" evidence="3"/>
<evidence type="ECO:0000256" key="1">
    <source>
        <dbReference type="ARBA" id="ARBA00022801"/>
    </source>
</evidence>
<dbReference type="RefSeq" id="WP_069478764.1">
    <property type="nucleotide sequence ID" value="NZ_CP017111.1"/>
</dbReference>
<dbReference type="Proteomes" id="UP000094609">
    <property type="component" value="Chromosome"/>
</dbReference>
<dbReference type="GO" id="GO:0004674">
    <property type="term" value="F:protein serine/threonine kinase activity"/>
    <property type="evidence" value="ECO:0007669"/>
    <property type="project" value="UniProtKB-EC"/>
</dbReference>
<evidence type="ECO:0000313" key="4">
    <source>
        <dbReference type="Proteomes" id="UP000094609"/>
    </source>
</evidence>
<keyword evidence="1" id="KW-0378">Hydrolase</keyword>
<proteinExistence type="predicted"/>
<evidence type="ECO:0000259" key="2">
    <source>
        <dbReference type="SMART" id="SM00331"/>
    </source>
</evidence>
<dbReference type="Gene3D" id="3.60.40.10">
    <property type="entry name" value="PPM-type phosphatase domain"/>
    <property type="match status" value="1"/>
</dbReference>
<gene>
    <name evidence="3" type="ORF">SHALO_2439</name>
</gene>
<dbReference type="SMART" id="SM00331">
    <property type="entry name" value="PP2C_SIG"/>
    <property type="match status" value="1"/>
</dbReference>
<dbReference type="Pfam" id="PF07228">
    <property type="entry name" value="SpoIIE"/>
    <property type="match status" value="1"/>
</dbReference>
<dbReference type="STRING" id="1193502.SHALO_2439"/>